<evidence type="ECO:0000313" key="2">
    <source>
        <dbReference type="EMBL" id="GGC11642.1"/>
    </source>
</evidence>
<dbReference type="RefSeq" id="WP_188772668.1">
    <property type="nucleotide sequence ID" value="NZ_BMHK01000030.1"/>
</dbReference>
<dbReference type="AlphaFoldDB" id="A0A916TVE9"/>
<reference evidence="2" key="1">
    <citation type="journal article" date="2014" name="Int. J. Syst. Evol. Microbiol.">
        <title>Complete genome sequence of Corynebacterium casei LMG S-19264T (=DSM 44701T), isolated from a smear-ripened cheese.</title>
        <authorList>
            <consortium name="US DOE Joint Genome Institute (JGI-PGF)"/>
            <person name="Walter F."/>
            <person name="Albersmeier A."/>
            <person name="Kalinowski J."/>
            <person name="Ruckert C."/>
        </authorList>
    </citation>
    <scope>NUCLEOTIDE SEQUENCE</scope>
    <source>
        <strain evidence="2">CGMCC 1.15095</strain>
    </source>
</reference>
<dbReference type="EMBL" id="BMHK01000030">
    <property type="protein sequence ID" value="GGC11642.1"/>
    <property type="molecule type" value="Genomic_DNA"/>
</dbReference>
<dbReference type="Proteomes" id="UP000608154">
    <property type="component" value="Unassembled WGS sequence"/>
</dbReference>
<accession>A0A916TVE9</accession>
<proteinExistence type="predicted"/>
<dbReference type="Pfam" id="PF12680">
    <property type="entry name" value="SnoaL_2"/>
    <property type="match status" value="1"/>
</dbReference>
<keyword evidence="3" id="KW-1185">Reference proteome</keyword>
<name>A0A916TVE9_9SPHN</name>
<organism evidence="2 3">
    <name type="scientific">Novosphingobium endophyticum</name>
    <dbReference type="NCBI Taxonomy" id="1955250"/>
    <lineage>
        <taxon>Bacteria</taxon>
        <taxon>Pseudomonadati</taxon>
        <taxon>Pseudomonadota</taxon>
        <taxon>Alphaproteobacteria</taxon>
        <taxon>Sphingomonadales</taxon>
        <taxon>Sphingomonadaceae</taxon>
        <taxon>Novosphingobium</taxon>
    </lineage>
</organism>
<evidence type="ECO:0000313" key="3">
    <source>
        <dbReference type="Proteomes" id="UP000608154"/>
    </source>
</evidence>
<dbReference type="SUPFAM" id="SSF54427">
    <property type="entry name" value="NTF2-like"/>
    <property type="match status" value="1"/>
</dbReference>
<reference evidence="2" key="2">
    <citation type="submission" date="2020-09" db="EMBL/GenBank/DDBJ databases">
        <authorList>
            <person name="Sun Q."/>
            <person name="Zhou Y."/>
        </authorList>
    </citation>
    <scope>NUCLEOTIDE SEQUENCE</scope>
    <source>
        <strain evidence="2">CGMCC 1.15095</strain>
    </source>
</reference>
<protein>
    <recommendedName>
        <fullName evidence="1">SnoaL-like domain-containing protein</fullName>
    </recommendedName>
</protein>
<sequence>MTDEKLTRDNDTRTAVIAYISTLNAGDADAIASRVAPDFVNEHIAEDGLSLAGRNAYRQRLQGFLAEFSELHYEIVDMIVEGDQAAVAYRMRYNWKGKQPFRRIETRGMFHFKVQDGLIARRTDYRDSAVSRRQMEG</sequence>
<gene>
    <name evidence="2" type="ORF">GCM10011494_33040</name>
</gene>
<dbReference type="Gene3D" id="3.10.450.50">
    <property type="match status" value="1"/>
</dbReference>
<evidence type="ECO:0000259" key="1">
    <source>
        <dbReference type="Pfam" id="PF12680"/>
    </source>
</evidence>
<dbReference type="InterPro" id="IPR032710">
    <property type="entry name" value="NTF2-like_dom_sf"/>
</dbReference>
<feature type="domain" description="SnoaL-like" evidence="1">
    <location>
        <begin position="16"/>
        <end position="121"/>
    </location>
</feature>
<dbReference type="InterPro" id="IPR037401">
    <property type="entry name" value="SnoaL-like"/>
</dbReference>
<comment type="caution">
    <text evidence="2">The sequence shown here is derived from an EMBL/GenBank/DDBJ whole genome shotgun (WGS) entry which is preliminary data.</text>
</comment>